<comment type="caution">
    <text evidence="2">The sequence shown here is derived from an EMBL/GenBank/DDBJ whole genome shotgun (WGS) entry which is preliminary data.</text>
</comment>
<feature type="compositionally biased region" description="Basic and acidic residues" evidence="1">
    <location>
        <begin position="119"/>
        <end position="128"/>
    </location>
</feature>
<dbReference type="EMBL" id="BLQM01000124">
    <property type="protein sequence ID" value="GMH66649.1"/>
    <property type="molecule type" value="Genomic_DNA"/>
</dbReference>
<evidence type="ECO:0000256" key="1">
    <source>
        <dbReference type="SAM" id="MobiDB-lite"/>
    </source>
</evidence>
<dbReference type="Proteomes" id="UP001162640">
    <property type="component" value="Unassembled WGS sequence"/>
</dbReference>
<accession>A0A9W7E3E3</accession>
<feature type="compositionally biased region" description="Low complexity" evidence="1">
    <location>
        <begin position="78"/>
        <end position="93"/>
    </location>
</feature>
<evidence type="ECO:0000313" key="3">
    <source>
        <dbReference type="Proteomes" id="UP001162640"/>
    </source>
</evidence>
<name>A0A9W7E3E3_9STRA</name>
<feature type="compositionally biased region" description="Low complexity" evidence="1">
    <location>
        <begin position="16"/>
        <end position="32"/>
    </location>
</feature>
<feature type="region of interest" description="Disordered" evidence="1">
    <location>
        <begin position="1"/>
        <end position="166"/>
    </location>
</feature>
<protein>
    <submittedName>
        <fullName evidence="2">Uncharacterized protein</fullName>
    </submittedName>
</protein>
<feature type="compositionally biased region" description="Basic and acidic residues" evidence="1">
    <location>
        <begin position="138"/>
        <end position="166"/>
    </location>
</feature>
<dbReference type="AlphaFoldDB" id="A0A9W7E3E3"/>
<organism evidence="2 3">
    <name type="scientific">Triparma laevis f. inornata</name>
    <dbReference type="NCBI Taxonomy" id="1714386"/>
    <lineage>
        <taxon>Eukaryota</taxon>
        <taxon>Sar</taxon>
        <taxon>Stramenopiles</taxon>
        <taxon>Ochrophyta</taxon>
        <taxon>Bolidophyceae</taxon>
        <taxon>Parmales</taxon>
        <taxon>Triparmaceae</taxon>
        <taxon>Triparma</taxon>
    </lineage>
</organism>
<evidence type="ECO:0000313" key="2">
    <source>
        <dbReference type="EMBL" id="GMH66649.1"/>
    </source>
</evidence>
<reference evidence="3" key="1">
    <citation type="journal article" date="2023" name="Commun. Biol.">
        <title>Genome analysis of Parmales, the sister group of diatoms, reveals the evolutionary specialization of diatoms from phago-mixotrophs to photoautotrophs.</title>
        <authorList>
            <person name="Ban H."/>
            <person name="Sato S."/>
            <person name="Yoshikawa S."/>
            <person name="Yamada K."/>
            <person name="Nakamura Y."/>
            <person name="Ichinomiya M."/>
            <person name="Sato N."/>
            <person name="Blanc-Mathieu R."/>
            <person name="Endo H."/>
            <person name="Kuwata A."/>
            <person name="Ogata H."/>
        </authorList>
    </citation>
    <scope>NUCLEOTIDE SEQUENCE [LARGE SCALE GENOMIC DNA]</scope>
</reference>
<sequence>MLSGLKFGSKKRKDPPSSSSSSSKDDQPPTSKYASSGTLKLPTGGLYDPKAPKPPPKSALPSSDNQKALQALRGNLNSSTPSTSTSSTSDSSTFLNLRAKPTAQSQDLRLSQIRRGTLKKSDHQKEYSHGGSALGGKKGQEVEESDKTLKDLIEEEKNAKSMDEVR</sequence>
<proteinExistence type="predicted"/>
<gene>
    <name evidence="2" type="ORF">TL16_g04479</name>
</gene>